<feature type="compositionally biased region" description="Polar residues" evidence="1">
    <location>
        <begin position="410"/>
        <end position="419"/>
    </location>
</feature>
<dbReference type="VEuPathDB" id="FungiDB:HMPREF1541_02055"/>
<feature type="region of interest" description="Disordered" evidence="1">
    <location>
        <begin position="326"/>
        <end position="388"/>
    </location>
</feature>
<reference evidence="3 4" key="1">
    <citation type="submission" date="2013-03" db="EMBL/GenBank/DDBJ databases">
        <title>The Genome Sequence of Phialophora europaea CBS 101466.</title>
        <authorList>
            <consortium name="The Broad Institute Genomics Platform"/>
            <person name="Cuomo C."/>
            <person name="de Hoog S."/>
            <person name="Gorbushina A."/>
            <person name="Walker B."/>
            <person name="Young S.K."/>
            <person name="Zeng Q."/>
            <person name="Gargeya S."/>
            <person name="Fitzgerald M."/>
            <person name="Haas B."/>
            <person name="Abouelleil A."/>
            <person name="Allen A.W."/>
            <person name="Alvarado L."/>
            <person name="Arachchi H.M."/>
            <person name="Berlin A.M."/>
            <person name="Chapman S.B."/>
            <person name="Gainer-Dewar J."/>
            <person name="Goldberg J."/>
            <person name="Griggs A."/>
            <person name="Gujja S."/>
            <person name="Hansen M."/>
            <person name="Howarth C."/>
            <person name="Imamovic A."/>
            <person name="Ireland A."/>
            <person name="Larimer J."/>
            <person name="McCowan C."/>
            <person name="Murphy C."/>
            <person name="Pearson M."/>
            <person name="Poon T.W."/>
            <person name="Priest M."/>
            <person name="Roberts A."/>
            <person name="Saif S."/>
            <person name="Shea T."/>
            <person name="Sisk P."/>
            <person name="Sykes S."/>
            <person name="Wortman J."/>
            <person name="Nusbaum C."/>
            <person name="Birren B."/>
        </authorList>
    </citation>
    <scope>NUCLEOTIDE SEQUENCE [LARGE SCALE GENOMIC DNA]</scope>
    <source>
        <strain evidence="3 4">CBS 101466</strain>
    </source>
</reference>
<keyword evidence="4" id="KW-1185">Reference proteome</keyword>
<gene>
    <name evidence="3" type="ORF">HMPREF1541_02055</name>
</gene>
<dbReference type="RefSeq" id="XP_008714633.1">
    <property type="nucleotide sequence ID" value="XM_008716411.1"/>
</dbReference>
<dbReference type="AlphaFoldDB" id="W2S2L0"/>
<dbReference type="HOGENOM" id="CLU_013984_0_1_1"/>
<dbReference type="eggNOG" id="ENOG502S4RN">
    <property type="taxonomic scope" value="Eukaryota"/>
</dbReference>
<feature type="region of interest" description="Disordered" evidence="1">
    <location>
        <begin position="400"/>
        <end position="473"/>
    </location>
</feature>
<dbReference type="Proteomes" id="UP000030752">
    <property type="component" value="Unassembled WGS sequence"/>
</dbReference>
<evidence type="ECO:0000313" key="3">
    <source>
        <dbReference type="EMBL" id="ETN42897.1"/>
    </source>
</evidence>
<dbReference type="InParanoid" id="W2S2L0"/>
<dbReference type="InterPro" id="IPR028163">
    <property type="entry name" value="HAUS_6_N"/>
</dbReference>
<dbReference type="EMBL" id="KB822718">
    <property type="protein sequence ID" value="ETN42897.1"/>
    <property type="molecule type" value="Genomic_DNA"/>
</dbReference>
<accession>W2S2L0</accession>
<dbReference type="Pfam" id="PF14661">
    <property type="entry name" value="HAUS6_N"/>
    <property type="match status" value="1"/>
</dbReference>
<sequence length="666" mass="74499">MSTRPPASGVGTSASGAWTGRSHISTFIRCLHLLDLDVLDDWPGITVQTFSTRSATQNLQQRVRAVEWSLFRLFELYDPQLSRDKLRPFFPPQSHLQSQNLRAALLRVLTDAKKSGIFSRDVVLRKTTLDECKGEKFEELLSTFAMVVLRKHLQNHRDGVTSVEETDDRTCLPLIIAHRVTLGAQLDQRRGLVAKLDEHERHISARKERLADLKGRLQRHQATDSRIHDDIERLLRDAWTADSRWVTALLRGSVPETSSQASHSSAEVALHNLQSLASSQEERLKELQAFKKTLPSIQSRVKSPPIPNPPARILPRFERHGALQASIVSEDTRRGSRSTTQKLHDDLLQRFRNEMATNVMRRSDDRPQKRTSSPSPLGKGSTHGPKTTTLEENLTENEARHLANPPTRPFAQQESSSASYVERSHLPMSDEISVRPTPVVQITDSGEPSECSWLASSPPIPDHSSETPPPVSHVREAEASDGLSPIETPIPKQRFTLQERTRMSLAGALRDIENVAISPVNKIAEVDEHEAEAQPTLSGVVDNSGNLLERTRKSMSLLTTISDLKSDRRRSKGSRVSQLYPVDPFETPRRTSAQWRTQTPGSNGSTPREKLFDENVEYSSVFKSRPKIAQSPMMSPDRSVLEDDGILAMRAGHLSLSDEDASDSSR</sequence>
<evidence type="ECO:0000259" key="2">
    <source>
        <dbReference type="Pfam" id="PF14661"/>
    </source>
</evidence>
<protein>
    <recommendedName>
        <fullName evidence="2">HAUS augmin-like complex subunit 6 N-terminal domain-containing protein</fullName>
    </recommendedName>
</protein>
<proteinExistence type="predicted"/>
<dbReference type="STRING" id="1220924.W2S2L0"/>
<feature type="region of interest" description="Disordered" evidence="1">
    <location>
        <begin position="565"/>
        <end position="611"/>
    </location>
</feature>
<dbReference type="GeneID" id="19969394"/>
<name>W2S2L0_CYPE1</name>
<evidence type="ECO:0000313" key="4">
    <source>
        <dbReference type="Proteomes" id="UP000030752"/>
    </source>
</evidence>
<evidence type="ECO:0000256" key="1">
    <source>
        <dbReference type="SAM" id="MobiDB-lite"/>
    </source>
</evidence>
<organism evidence="3 4">
    <name type="scientific">Cyphellophora europaea (strain CBS 101466)</name>
    <name type="common">Phialophora europaea</name>
    <dbReference type="NCBI Taxonomy" id="1220924"/>
    <lineage>
        <taxon>Eukaryota</taxon>
        <taxon>Fungi</taxon>
        <taxon>Dikarya</taxon>
        <taxon>Ascomycota</taxon>
        <taxon>Pezizomycotina</taxon>
        <taxon>Eurotiomycetes</taxon>
        <taxon>Chaetothyriomycetidae</taxon>
        <taxon>Chaetothyriales</taxon>
        <taxon>Cyphellophoraceae</taxon>
        <taxon>Cyphellophora</taxon>
    </lineage>
</organism>
<feature type="compositionally biased region" description="Basic and acidic residues" evidence="1">
    <location>
        <begin position="342"/>
        <end position="353"/>
    </location>
</feature>
<dbReference type="OrthoDB" id="5575722at2759"/>
<feature type="domain" description="HAUS augmin-like complex subunit 6 N-terminal" evidence="2">
    <location>
        <begin position="27"/>
        <end position="229"/>
    </location>
</feature>
<feature type="compositionally biased region" description="Polar residues" evidence="1">
    <location>
        <begin position="590"/>
        <end position="606"/>
    </location>
</feature>